<evidence type="ECO:0000313" key="3">
    <source>
        <dbReference type="Proteomes" id="UP000198460"/>
    </source>
</evidence>
<evidence type="ECO:0000313" key="2">
    <source>
        <dbReference type="EMBL" id="SMG02106.1"/>
    </source>
</evidence>
<proteinExistence type="predicted"/>
<sequence>MTRTARTARRRAAWRARAGRRFADAGLRISRKPGRPSTKRMRSRARDARPAPVSLP</sequence>
<protein>
    <submittedName>
        <fullName evidence="2">Uncharacterized protein</fullName>
    </submittedName>
</protein>
<accession>A0A238H9R5</accession>
<dbReference type="AlphaFoldDB" id="A0A238H9R5"/>
<reference evidence="2 3" key="1">
    <citation type="submission" date="2017-04" db="EMBL/GenBank/DDBJ databases">
        <authorList>
            <person name="Afonso C.L."/>
            <person name="Miller P.J."/>
            <person name="Scott M.A."/>
            <person name="Spackman E."/>
            <person name="Goraichik I."/>
            <person name="Dimitrov K.M."/>
            <person name="Suarez D.L."/>
            <person name="Swayne D.E."/>
        </authorList>
    </citation>
    <scope>NUCLEOTIDE SEQUENCE [LARGE SCALE GENOMIC DNA]</scope>
    <source>
        <strain evidence="2">LMG 28154</strain>
    </source>
</reference>
<dbReference type="Proteomes" id="UP000198460">
    <property type="component" value="Unassembled WGS sequence"/>
</dbReference>
<name>A0A238H9R5_9BURK</name>
<gene>
    <name evidence="2" type="ORF">BSIN_4871</name>
</gene>
<dbReference type="EMBL" id="FXAN01000090">
    <property type="protein sequence ID" value="SMG02106.1"/>
    <property type="molecule type" value="Genomic_DNA"/>
</dbReference>
<feature type="region of interest" description="Disordered" evidence="1">
    <location>
        <begin position="1"/>
        <end position="56"/>
    </location>
</feature>
<feature type="compositionally biased region" description="Basic residues" evidence="1">
    <location>
        <begin position="1"/>
        <end position="20"/>
    </location>
</feature>
<evidence type="ECO:0000256" key="1">
    <source>
        <dbReference type="SAM" id="MobiDB-lite"/>
    </source>
</evidence>
<organism evidence="2 3">
    <name type="scientific">Burkholderia singularis</name>
    <dbReference type="NCBI Taxonomy" id="1503053"/>
    <lineage>
        <taxon>Bacteria</taxon>
        <taxon>Pseudomonadati</taxon>
        <taxon>Pseudomonadota</taxon>
        <taxon>Betaproteobacteria</taxon>
        <taxon>Burkholderiales</taxon>
        <taxon>Burkholderiaceae</taxon>
        <taxon>Burkholderia</taxon>
        <taxon>pseudomallei group</taxon>
    </lineage>
</organism>
<feature type="compositionally biased region" description="Basic residues" evidence="1">
    <location>
        <begin position="29"/>
        <end position="43"/>
    </location>
</feature>